<dbReference type="EMBL" id="JOKG01000001">
    <property type="protein sequence ID" value="KEQ16064.1"/>
    <property type="molecule type" value="Genomic_DNA"/>
</dbReference>
<dbReference type="Proteomes" id="UP000028006">
    <property type="component" value="Unassembled WGS sequence"/>
</dbReference>
<keyword evidence="2" id="KW-1185">Reference proteome</keyword>
<reference evidence="1 2" key="1">
    <citation type="submission" date="2014-06" db="EMBL/GenBank/DDBJ databases">
        <title>Whole Genome Sequences of Three Symbiotic Endozoicomonas Bacteria.</title>
        <authorList>
            <person name="Neave M.J."/>
            <person name="Apprill A."/>
            <person name="Voolstra C.R."/>
        </authorList>
    </citation>
    <scope>NUCLEOTIDE SEQUENCE [LARGE SCALE GENOMIC DNA]</scope>
    <source>
        <strain evidence="1 2">LMG 24815</strain>
    </source>
</reference>
<sequence>MEPEVSKFTVKRKAFEITREVETVSQRSIVADCGKIDLTIDRYRYKTASPHGLWKGGVLSYDDPSAPVCENDWEIECRFF</sequence>
<name>A0A081NC91_9GAMM</name>
<evidence type="ECO:0000313" key="1">
    <source>
        <dbReference type="EMBL" id="KEQ16064.1"/>
    </source>
</evidence>
<comment type="caution">
    <text evidence="1">The sequence shown here is derived from an EMBL/GenBank/DDBJ whole genome shotgun (WGS) entry which is preliminary data.</text>
</comment>
<evidence type="ECO:0000313" key="2">
    <source>
        <dbReference type="Proteomes" id="UP000028006"/>
    </source>
</evidence>
<protein>
    <submittedName>
        <fullName evidence="1">Uncharacterized protein</fullName>
    </submittedName>
</protein>
<gene>
    <name evidence="1" type="ORF">GZ77_06265</name>
</gene>
<dbReference type="AlphaFoldDB" id="A0A081NC91"/>
<accession>A0A081NC91</accession>
<organism evidence="1 2">
    <name type="scientific">Endozoicomonas montiporae</name>
    <dbReference type="NCBI Taxonomy" id="1027273"/>
    <lineage>
        <taxon>Bacteria</taxon>
        <taxon>Pseudomonadati</taxon>
        <taxon>Pseudomonadota</taxon>
        <taxon>Gammaproteobacteria</taxon>
        <taxon>Oceanospirillales</taxon>
        <taxon>Endozoicomonadaceae</taxon>
        <taxon>Endozoicomonas</taxon>
    </lineage>
</organism>
<proteinExistence type="predicted"/>